<reference evidence="3 6" key="1">
    <citation type="submission" date="2014-12" db="EMBL/GenBank/DDBJ databases">
        <title>Draft genome sequences of 10 type strains of Lactococcus.</title>
        <authorList>
            <person name="Sun Z."/>
            <person name="Zhong Z."/>
            <person name="Liu W."/>
            <person name="Zhang W."/>
            <person name="Zhang H."/>
        </authorList>
    </citation>
    <scope>NUCLEOTIDE SEQUENCE [LARGE SCALE GENOMIC DNA]</scope>
    <source>
        <strain evidence="3 6">DSM 22330</strain>
    </source>
</reference>
<sequence>MTDLPNASFSNGERPNGASVIVQGNGHKIDIGNNTLQLNKITADTNITFANVGLQQNLAIGRGADTLAFIRPNSGVGTKLTVNLHDVTLSRGSSSSSNGVVHGIYATGARVVLSGNNTFDLAGSITRGVGSVEVANDANLTMTRNANDLCIEAFDFDTRPSGSVSQFNGFKMGDRSKADVRQLDGTRTTSVSGSKVEAKNAQPFKGNFDIVQTGDDVTRHQENFGYFTRVLQGAGDYIFGQKNTIEIPRITNGNVMTIAYGKRVIFNAGTNFDVRQALNINSSPIQTVQGSIRFISPNNLHMSILDNNGNVKTGDIIYGTQGAPLYITNSALLAWNGTHSMGVNKPDFSETFNILEADGLGAKINGSNQRNVNLFGKDKGLREFQIDGSDVGEIKINYIDQNGNKVGATDMPLVNGANFVGQSFNLATKEYALDKMPVGYKWAIDEQVYEKAGTGSNGQPDGDSTNDDDNGDRFGQADYAIVPMKGDTYTYNIYVYTEGNPNVTYTYVDPFSGAEIASDKVATVGIEKARDHVPAHVGNTIDWTDKLYTETNVPTGYAYVPSNLVPSTVTQPTKTEVKDATTPIDVRIYVYDPNYKGAVELASVPDIDFGKQLISPKNRGTMYAANFTNDLVVNDDRRNAKDGWNLTVQQSQPLTSTDQKTVLKDTLFFREKDGGALTSLESGAPQLVYEHTSQSGKGVLETVKPTSNWNQPVADGAGFYLKDTGKLKEGDYATVLTWTLTAGPKI</sequence>
<dbReference type="EMBL" id="FPKS01000028">
    <property type="protein sequence ID" value="SFZ77004.1"/>
    <property type="molecule type" value="Genomic_DNA"/>
</dbReference>
<dbReference type="EMBL" id="JXJT01000044">
    <property type="protein sequence ID" value="PCR99182.1"/>
    <property type="molecule type" value="Genomic_DNA"/>
</dbReference>
<evidence type="ECO:0000313" key="4">
    <source>
        <dbReference type="EMBL" id="SFZ77004.1"/>
    </source>
</evidence>
<evidence type="ECO:0000313" key="5">
    <source>
        <dbReference type="Proteomes" id="UP000185655"/>
    </source>
</evidence>
<evidence type="ECO:0000313" key="3">
    <source>
        <dbReference type="EMBL" id="PCR99182.1"/>
    </source>
</evidence>
<dbReference type="Proteomes" id="UP000185655">
    <property type="component" value="Unassembled WGS sequence"/>
</dbReference>
<evidence type="ECO:0000256" key="1">
    <source>
        <dbReference type="SAM" id="MobiDB-lite"/>
    </source>
</evidence>
<feature type="region of interest" description="Disordered" evidence="1">
    <location>
        <begin position="452"/>
        <end position="475"/>
    </location>
</feature>
<proteinExistence type="predicted"/>
<organism evidence="4 5">
    <name type="scientific">Pseudolactococcus chungangensis CAU 28 = DSM 22330</name>
    <dbReference type="NCBI Taxonomy" id="1122154"/>
    <lineage>
        <taxon>Bacteria</taxon>
        <taxon>Bacillati</taxon>
        <taxon>Bacillota</taxon>
        <taxon>Bacilli</taxon>
        <taxon>Lactobacillales</taxon>
        <taxon>Streptococcaceae</taxon>
        <taxon>Pseudolactococcus</taxon>
    </lineage>
</organism>
<evidence type="ECO:0000259" key="2">
    <source>
        <dbReference type="Pfam" id="PF13731"/>
    </source>
</evidence>
<name>A0A1K2HJJ0_9LACT</name>
<feature type="domain" description="WxL" evidence="2">
    <location>
        <begin position="572"/>
        <end position="744"/>
    </location>
</feature>
<accession>A0A1K2HJJ0</accession>
<protein>
    <submittedName>
        <fullName evidence="4">WxL domain surface cell wall-binding</fullName>
    </submittedName>
</protein>
<reference evidence="4 5" key="2">
    <citation type="submission" date="2016-11" db="EMBL/GenBank/DDBJ databases">
        <authorList>
            <person name="Jaros S."/>
            <person name="Januszkiewicz K."/>
            <person name="Wedrychowicz H."/>
        </authorList>
    </citation>
    <scope>NUCLEOTIDE SEQUENCE [LARGE SCALE GENOMIC DNA]</scope>
    <source>
        <strain evidence="4 5">DSM 22330</strain>
    </source>
</reference>
<evidence type="ECO:0000313" key="6">
    <source>
        <dbReference type="Proteomes" id="UP000218979"/>
    </source>
</evidence>
<dbReference type="Pfam" id="PF13731">
    <property type="entry name" value="WxL"/>
    <property type="match status" value="1"/>
</dbReference>
<gene>
    <name evidence="3" type="ORF">RR45_GL001629</name>
    <name evidence="4" type="ORF">SAMN02746068_02165</name>
</gene>
<keyword evidence="6" id="KW-1185">Reference proteome</keyword>
<dbReference type="Proteomes" id="UP000218979">
    <property type="component" value="Unassembled WGS sequence"/>
</dbReference>
<dbReference type="InterPro" id="IPR027994">
    <property type="entry name" value="WxL_dom"/>
</dbReference>
<dbReference type="AlphaFoldDB" id="A0A1K2HJJ0"/>